<dbReference type="Gene3D" id="3.40.190.10">
    <property type="entry name" value="Periplasmic binding protein-like II"/>
    <property type="match status" value="2"/>
</dbReference>
<evidence type="ECO:0000256" key="2">
    <source>
        <dbReference type="ARBA" id="ARBA00010742"/>
    </source>
</evidence>
<name>A0A938XPV7_9FIRM</name>
<organism evidence="5 6">
    <name type="scientific">Halanaerobacter jeridensis</name>
    <dbReference type="NCBI Taxonomy" id="706427"/>
    <lineage>
        <taxon>Bacteria</taxon>
        <taxon>Bacillati</taxon>
        <taxon>Bacillota</taxon>
        <taxon>Clostridia</taxon>
        <taxon>Halanaerobiales</taxon>
        <taxon>Halobacteroidaceae</taxon>
        <taxon>Halanaerobacter</taxon>
    </lineage>
</organism>
<dbReference type="CDD" id="cd13560">
    <property type="entry name" value="PBP2_taurine"/>
    <property type="match status" value="1"/>
</dbReference>
<evidence type="ECO:0000256" key="1">
    <source>
        <dbReference type="ARBA" id="ARBA00004418"/>
    </source>
</evidence>
<dbReference type="Proteomes" id="UP000774000">
    <property type="component" value="Unassembled WGS sequence"/>
</dbReference>
<dbReference type="SMART" id="SM00062">
    <property type="entry name" value="PBPb"/>
    <property type="match status" value="1"/>
</dbReference>
<accession>A0A938XPV7</accession>
<dbReference type="GO" id="GO:0042597">
    <property type="term" value="C:periplasmic space"/>
    <property type="evidence" value="ECO:0007669"/>
    <property type="project" value="UniProtKB-SubCell"/>
</dbReference>
<dbReference type="InterPro" id="IPR001638">
    <property type="entry name" value="Solute-binding_3/MltF_N"/>
</dbReference>
<sequence>MNKEVIKKLLLLTLIGVMSVSLVACGGSNNKEQQSDSLPDEINFGILRVPNDETIAMVEEMFEERFGEKDIEVNFTVFDSGSEANQALASGSIDFATMGNVNAVTALSRDLNVEMIWIHEVLGDIEALAVKNNSEINKIEDLAGKKVAVPFASTCHYVLLNALNNAGVADEVQLLDMQTAEIVAAWERGDIDAAYVWQPSLAKLLESGRVLVSSKEMAKRGYVTANVEVVNKDFAAKYPQVVTSFITMLSEAADIYRESPEKAASLVSQKLEITPQEALKQMQGSTWLTRKEQLGENFFGTSEKPGDFAQIMKQTSDFLKQQNSIQTSPSQEEYNQYVNPKYIERSLEQGKGN</sequence>
<evidence type="ECO:0000313" key="5">
    <source>
        <dbReference type="EMBL" id="MBM7555181.1"/>
    </source>
</evidence>
<dbReference type="AlphaFoldDB" id="A0A938XPV7"/>
<dbReference type="InterPro" id="IPR007210">
    <property type="entry name" value="ABC_Gly_betaine_transp_sub-bd"/>
</dbReference>
<evidence type="ECO:0000256" key="3">
    <source>
        <dbReference type="ARBA" id="ARBA00022729"/>
    </source>
</evidence>
<comment type="similarity">
    <text evidence="2">Belongs to the bacterial solute-binding protein SsuA/TauA family.</text>
</comment>
<dbReference type="PANTHER" id="PTHR30024:SF47">
    <property type="entry name" value="TAURINE-BINDING PERIPLASMIC PROTEIN"/>
    <property type="match status" value="1"/>
</dbReference>
<protein>
    <submittedName>
        <fullName evidence="5">Taurine transport system substrate-binding protein</fullName>
    </submittedName>
</protein>
<reference evidence="5" key="1">
    <citation type="submission" date="2021-01" db="EMBL/GenBank/DDBJ databases">
        <title>Genomic Encyclopedia of Type Strains, Phase IV (KMG-IV): sequencing the most valuable type-strain genomes for metagenomic binning, comparative biology and taxonomic classification.</title>
        <authorList>
            <person name="Goeker M."/>
        </authorList>
    </citation>
    <scope>NUCLEOTIDE SEQUENCE</scope>
    <source>
        <strain evidence="5">DSM 23230</strain>
    </source>
</reference>
<dbReference type="EMBL" id="JAFBDQ010000001">
    <property type="protein sequence ID" value="MBM7555181.1"/>
    <property type="molecule type" value="Genomic_DNA"/>
</dbReference>
<keyword evidence="6" id="KW-1185">Reference proteome</keyword>
<evidence type="ECO:0000259" key="4">
    <source>
        <dbReference type="SMART" id="SM00062"/>
    </source>
</evidence>
<dbReference type="InterPro" id="IPR010067">
    <property type="entry name" value="ABC_SsuA_sub-bd"/>
</dbReference>
<dbReference type="GO" id="GO:0043190">
    <property type="term" value="C:ATP-binding cassette (ABC) transporter complex"/>
    <property type="evidence" value="ECO:0007669"/>
    <property type="project" value="InterPro"/>
</dbReference>
<dbReference type="Pfam" id="PF04069">
    <property type="entry name" value="OpuAC"/>
    <property type="match status" value="1"/>
</dbReference>
<comment type="subcellular location">
    <subcellularLocation>
        <location evidence="1">Periplasm</location>
    </subcellularLocation>
</comment>
<dbReference type="GO" id="GO:0042918">
    <property type="term" value="P:alkanesulfonate transmembrane transport"/>
    <property type="evidence" value="ECO:0007669"/>
    <property type="project" value="TreeGrafter"/>
</dbReference>
<proteinExistence type="inferred from homology"/>
<dbReference type="PROSITE" id="PS51257">
    <property type="entry name" value="PROKAR_LIPOPROTEIN"/>
    <property type="match status" value="1"/>
</dbReference>
<dbReference type="RefSeq" id="WP_204699914.1">
    <property type="nucleotide sequence ID" value="NZ_JAFBDQ010000001.1"/>
</dbReference>
<keyword evidence="3" id="KW-0732">Signal</keyword>
<feature type="domain" description="Solute-binding protein family 3/N-terminal" evidence="4">
    <location>
        <begin position="41"/>
        <end position="260"/>
    </location>
</feature>
<dbReference type="SUPFAM" id="SSF53850">
    <property type="entry name" value="Periplasmic binding protein-like II"/>
    <property type="match status" value="1"/>
</dbReference>
<dbReference type="NCBIfam" id="TIGR01728">
    <property type="entry name" value="SsuA_fam"/>
    <property type="match status" value="1"/>
</dbReference>
<gene>
    <name evidence="5" type="ORF">JOC47_000005</name>
</gene>
<dbReference type="InterPro" id="IPR010068">
    <property type="entry name" value="Peri-bd_TauA"/>
</dbReference>
<comment type="caution">
    <text evidence="5">The sequence shown here is derived from an EMBL/GenBank/DDBJ whole genome shotgun (WGS) entry which is preliminary data.</text>
</comment>
<dbReference type="GO" id="GO:0042626">
    <property type="term" value="F:ATPase-coupled transmembrane transporter activity"/>
    <property type="evidence" value="ECO:0007669"/>
    <property type="project" value="InterPro"/>
</dbReference>
<dbReference type="PANTHER" id="PTHR30024">
    <property type="entry name" value="ALIPHATIC SULFONATES-BINDING PROTEIN-RELATED"/>
    <property type="match status" value="1"/>
</dbReference>
<evidence type="ECO:0000313" key="6">
    <source>
        <dbReference type="Proteomes" id="UP000774000"/>
    </source>
</evidence>